<dbReference type="Proteomes" id="UP001054945">
    <property type="component" value="Unassembled WGS sequence"/>
</dbReference>
<gene>
    <name evidence="1" type="ORF">CEXT_279611</name>
</gene>
<name>A0AAV4X0N5_CAEEX</name>
<organism evidence="1 2">
    <name type="scientific">Caerostris extrusa</name>
    <name type="common">Bark spider</name>
    <name type="synonym">Caerostris bankana</name>
    <dbReference type="NCBI Taxonomy" id="172846"/>
    <lineage>
        <taxon>Eukaryota</taxon>
        <taxon>Metazoa</taxon>
        <taxon>Ecdysozoa</taxon>
        <taxon>Arthropoda</taxon>
        <taxon>Chelicerata</taxon>
        <taxon>Arachnida</taxon>
        <taxon>Araneae</taxon>
        <taxon>Araneomorphae</taxon>
        <taxon>Entelegynae</taxon>
        <taxon>Araneoidea</taxon>
        <taxon>Araneidae</taxon>
        <taxon>Caerostris</taxon>
    </lineage>
</organism>
<keyword evidence="2" id="KW-1185">Reference proteome</keyword>
<reference evidence="1 2" key="1">
    <citation type="submission" date="2021-06" db="EMBL/GenBank/DDBJ databases">
        <title>Caerostris extrusa draft genome.</title>
        <authorList>
            <person name="Kono N."/>
            <person name="Arakawa K."/>
        </authorList>
    </citation>
    <scope>NUCLEOTIDE SEQUENCE [LARGE SCALE GENOMIC DNA]</scope>
</reference>
<protein>
    <submittedName>
        <fullName evidence="1">Uncharacterized protein</fullName>
    </submittedName>
</protein>
<dbReference type="AlphaFoldDB" id="A0AAV4X0N5"/>
<dbReference type="EMBL" id="BPLR01017096">
    <property type="protein sequence ID" value="GIY88717.1"/>
    <property type="molecule type" value="Genomic_DNA"/>
</dbReference>
<accession>A0AAV4X0N5</accession>
<comment type="caution">
    <text evidence="1">The sequence shown here is derived from an EMBL/GenBank/DDBJ whole genome shotgun (WGS) entry which is preliminary data.</text>
</comment>
<proteinExistence type="predicted"/>
<evidence type="ECO:0000313" key="2">
    <source>
        <dbReference type="Proteomes" id="UP001054945"/>
    </source>
</evidence>
<sequence>MSIYNDVDAFIAGLGAIVLTRLQRPVPPQVSVQDRCNHFRPKIRFGHEILLDAEGDNDTICAVFTRQTGRDLPLNKVLRLPFFHLNAFNVL</sequence>
<evidence type="ECO:0000313" key="1">
    <source>
        <dbReference type="EMBL" id="GIY88717.1"/>
    </source>
</evidence>